<dbReference type="SUPFAM" id="SSF53649">
    <property type="entry name" value="Alkaline phosphatase-like"/>
    <property type="match status" value="1"/>
</dbReference>
<evidence type="ECO:0000313" key="5">
    <source>
        <dbReference type="Proteomes" id="UP000683246"/>
    </source>
</evidence>
<keyword evidence="2 4" id="KW-0378">Hydrolase</keyword>
<evidence type="ECO:0000313" key="4">
    <source>
        <dbReference type="EMBL" id="QUI21044.1"/>
    </source>
</evidence>
<dbReference type="PANTHER" id="PTHR45953">
    <property type="entry name" value="IDURONATE 2-SULFATASE"/>
    <property type="match status" value="1"/>
</dbReference>
<dbReference type="PANTHER" id="PTHR45953:SF1">
    <property type="entry name" value="IDURONATE 2-SULFATASE"/>
    <property type="match status" value="1"/>
</dbReference>
<keyword evidence="1" id="KW-0479">Metal-binding</keyword>
<dbReference type="AlphaFoldDB" id="A0A8J8SF84"/>
<dbReference type="EMBL" id="CP058649">
    <property type="protein sequence ID" value="QUI21044.1"/>
    <property type="molecule type" value="Genomic_DNA"/>
</dbReference>
<dbReference type="GO" id="GO:0046872">
    <property type="term" value="F:metal ion binding"/>
    <property type="evidence" value="ECO:0007669"/>
    <property type="project" value="UniProtKB-KW"/>
</dbReference>
<dbReference type="Gene3D" id="3.40.720.10">
    <property type="entry name" value="Alkaline Phosphatase, subunit A"/>
    <property type="match status" value="1"/>
</dbReference>
<gene>
    <name evidence="4" type="ORF">HZI73_01470</name>
</gene>
<keyword evidence="5" id="KW-1185">Reference proteome</keyword>
<dbReference type="Proteomes" id="UP000683246">
    <property type="component" value="Chromosome"/>
</dbReference>
<feature type="domain" description="Sulfatase N-terminal" evidence="3">
    <location>
        <begin position="5"/>
        <end position="351"/>
    </location>
</feature>
<organism evidence="4 5">
    <name type="scientific">Vallitalea pronyensis</name>
    <dbReference type="NCBI Taxonomy" id="1348613"/>
    <lineage>
        <taxon>Bacteria</taxon>
        <taxon>Bacillati</taxon>
        <taxon>Bacillota</taxon>
        <taxon>Clostridia</taxon>
        <taxon>Lachnospirales</taxon>
        <taxon>Vallitaleaceae</taxon>
        <taxon>Vallitalea</taxon>
    </lineage>
</organism>
<evidence type="ECO:0000259" key="3">
    <source>
        <dbReference type="Pfam" id="PF00884"/>
    </source>
</evidence>
<protein>
    <submittedName>
        <fullName evidence="4">Sulfatase-like hydrolase/transferase</fullName>
    </submittedName>
</protein>
<evidence type="ECO:0000256" key="2">
    <source>
        <dbReference type="ARBA" id="ARBA00022801"/>
    </source>
</evidence>
<dbReference type="Pfam" id="PF00884">
    <property type="entry name" value="Sulfatase"/>
    <property type="match status" value="1"/>
</dbReference>
<proteinExistence type="predicted"/>
<dbReference type="KEGG" id="vpy:HZI73_01470"/>
<reference evidence="4" key="1">
    <citation type="submission" date="2020-07" db="EMBL/GenBank/DDBJ databases">
        <title>Vallitalea pronyensis genome.</title>
        <authorList>
            <person name="Postec A."/>
        </authorList>
    </citation>
    <scope>NUCLEOTIDE SEQUENCE</scope>
    <source>
        <strain evidence="4">FatNI3</strain>
    </source>
</reference>
<dbReference type="CDD" id="cd16155">
    <property type="entry name" value="sulfatase_like"/>
    <property type="match status" value="1"/>
</dbReference>
<dbReference type="InterPro" id="IPR000917">
    <property type="entry name" value="Sulfatase_N"/>
</dbReference>
<dbReference type="GO" id="GO:0008484">
    <property type="term" value="F:sulfuric ester hydrolase activity"/>
    <property type="evidence" value="ECO:0007669"/>
    <property type="project" value="TreeGrafter"/>
</dbReference>
<evidence type="ECO:0000256" key="1">
    <source>
        <dbReference type="ARBA" id="ARBA00022723"/>
    </source>
</evidence>
<dbReference type="GO" id="GO:0005737">
    <property type="term" value="C:cytoplasm"/>
    <property type="evidence" value="ECO:0007669"/>
    <property type="project" value="TreeGrafter"/>
</dbReference>
<sequence length="462" mass="53109">MTSKPNVLFFFTDDQRFDTIGALGNQQIKTPHMDALVKQGTAFTHAHIPGGTHGAVCMPSRCMLHTGRTLFHIHDHGSSVPSEHRLMGETFRQHGYRTFGTGKWHNGKEAFARSFTDGGEIFFGGMSDHWNVPAYDFDPTGTYPPSKWIKDPFYTNDISYQHCDHIRAGKHSSELFCECARNWLDGYDRDEPFFMYISFTAPHDPRSMPDEFLHMYDPESIELPENFQEEHFDYGIRTIRDEVLAPYPRTAHEIKRHIAEYYGMITHLDHELGKVINTLKAKGMYDNTIIVFAGDNGLAVGQHGLMGKQSCYEHSVRVPMIFSGPRIPRGRQQETYTYLMDIFPTLCDLTSIPIPETVEGSSLLPALKHDETIREDLYLVYGSLCRGVKDRQYKLVEYRHETLSATQLFDLVHDPMELNNLADEPAYKEIKNRLTARLLTYRDTWDDASHSTGKVFWDSYNQ</sequence>
<accession>A0A8J8SF84</accession>
<dbReference type="RefSeq" id="WP_212696503.1">
    <property type="nucleotide sequence ID" value="NZ_CP058649.1"/>
</dbReference>
<dbReference type="InterPro" id="IPR017850">
    <property type="entry name" value="Alkaline_phosphatase_core_sf"/>
</dbReference>
<name>A0A8J8SF84_9FIRM</name>